<evidence type="ECO:0000256" key="3">
    <source>
        <dbReference type="HAMAP-Rule" id="MF_01384"/>
    </source>
</evidence>
<comment type="subcellular location">
    <subcellularLocation>
        <location evidence="3">Cytoplasm</location>
    </subcellularLocation>
</comment>
<dbReference type="HAMAP" id="MF_01384">
    <property type="entry name" value="UreD"/>
    <property type="match status" value="1"/>
</dbReference>
<evidence type="ECO:0000313" key="4">
    <source>
        <dbReference type="EMBL" id="SDF92389.1"/>
    </source>
</evidence>
<dbReference type="EMBL" id="FNAN01000013">
    <property type="protein sequence ID" value="SDF92389.1"/>
    <property type="molecule type" value="Genomic_DNA"/>
</dbReference>
<dbReference type="Proteomes" id="UP000198748">
    <property type="component" value="Unassembled WGS sequence"/>
</dbReference>
<dbReference type="PANTHER" id="PTHR33643:SF1">
    <property type="entry name" value="UREASE ACCESSORY PROTEIN D"/>
    <property type="match status" value="1"/>
</dbReference>
<accession>A0A1G7Q380</accession>
<dbReference type="GO" id="GO:0016151">
    <property type="term" value="F:nickel cation binding"/>
    <property type="evidence" value="ECO:0007669"/>
    <property type="project" value="UniProtKB-UniRule"/>
</dbReference>
<proteinExistence type="inferred from homology"/>
<comment type="subunit">
    <text evidence="3">UreD, UreF and UreG form a complex that acts as a GTP-hydrolysis-dependent molecular chaperone, activating the urease apoprotein by helping to assemble the nickel containing metallocenter of UreC. The UreE protein probably delivers the nickel.</text>
</comment>
<keyword evidence="3" id="KW-0996">Nickel insertion</keyword>
<dbReference type="STRING" id="659014.SAMN04487996_113206"/>
<evidence type="ECO:0000256" key="2">
    <source>
        <dbReference type="ARBA" id="ARBA00023186"/>
    </source>
</evidence>
<name>A0A1G7Q380_9BACT</name>
<dbReference type="PANTHER" id="PTHR33643">
    <property type="entry name" value="UREASE ACCESSORY PROTEIN D"/>
    <property type="match status" value="1"/>
</dbReference>
<keyword evidence="2 3" id="KW-0143">Chaperone</keyword>
<dbReference type="AlphaFoldDB" id="A0A1G7Q380"/>
<protein>
    <recommendedName>
        <fullName evidence="3">Urease accessory protein UreD</fullName>
    </recommendedName>
</protein>
<reference evidence="5" key="1">
    <citation type="submission" date="2016-10" db="EMBL/GenBank/DDBJ databases">
        <authorList>
            <person name="Varghese N."/>
            <person name="Submissions S."/>
        </authorList>
    </citation>
    <scope>NUCLEOTIDE SEQUENCE [LARGE SCALE GENOMIC DNA]</scope>
    <source>
        <strain evidence="5">DSM 25329</strain>
    </source>
</reference>
<keyword evidence="3" id="KW-0963">Cytoplasm</keyword>
<dbReference type="Pfam" id="PF01774">
    <property type="entry name" value="UreD"/>
    <property type="match status" value="1"/>
</dbReference>
<dbReference type="InterPro" id="IPR002669">
    <property type="entry name" value="UreD"/>
</dbReference>
<evidence type="ECO:0000256" key="1">
    <source>
        <dbReference type="ARBA" id="ARBA00007177"/>
    </source>
</evidence>
<dbReference type="OrthoDB" id="9807968at2"/>
<keyword evidence="5" id="KW-1185">Reference proteome</keyword>
<gene>
    <name evidence="3" type="primary">ureD</name>
    <name evidence="4" type="ORF">SAMN04487996_113206</name>
</gene>
<organism evidence="4 5">
    <name type="scientific">Dyadobacter soli</name>
    <dbReference type="NCBI Taxonomy" id="659014"/>
    <lineage>
        <taxon>Bacteria</taxon>
        <taxon>Pseudomonadati</taxon>
        <taxon>Bacteroidota</taxon>
        <taxon>Cytophagia</taxon>
        <taxon>Cytophagales</taxon>
        <taxon>Spirosomataceae</taxon>
        <taxon>Dyadobacter</taxon>
    </lineage>
</organism>
<comment type="similarity">
    <text evidence="1 3">Belongs to the UreD family.</text>
</comment>
<comment type="function">
    <text evidence="3">Required for maturation of urease via the functional incorporation of the urease nickel metallocenter.</text>
</comment>
<evidence type="ECO:0000313" key="5">
    <source>
        <dbReference type="Proteomes" id="UP000198748"/>
    </source>
</evidence>
<dbReference type="GO" id="GO:0005737">
    <property type="term" value="C:cytoplasm"/>
    <property type="evidence" value="ECO:0007669"/>
    <property type="project" value="UniProtKB-SubCell"/>
</dbReference>
<sequence length="248" mass="28290">MKDVFVSPPFRVVPVGQTMSDDAAYLMVMSSSPGILDGDHYDLMVQVEENAQLQLQSQSYQRLFTMVGGASQLMRVALADHSAFSYVPHPIVPHTDSTFKGITRVEMGEDCSLLMSEIITCGRKHHGEVFRFTHFQNLIEVRHRNRLILKDNVLLQPDLMQLGSLGQLEGYTHQGTLIYINTQKQPVEELIEHFYEMLDAEKDMQCGISRIQHDGFVVRCLGNGGEQIYNCFQRIQNFIWEEQHILAS</sequence>